<evidence type="ECO:0000256" key="3">
    <source>
        <dbReference type="ARBA" id="ARBA00006483"/>
    </source>
</evidence>
<keyword evidence="4 7" id="KW-0812">Transmembrane</keyword>
<evidence type="ECO:0000313" key="8">
    <source>
        <dbReference type="EMBL" id="KAF2301971.1"/>
    </source>
</evidence>
<dbReference type="GO" id="GO:0005783">
    <property type="term" value="C:endoplasmic reticulum"/>
    <property type="evidence" value="ECO:0007669"/>
    <property type="project" value="TreeGrafter"/>
</dbReference>
<feature type="transmembrane region" description="Helical" evidence="7">
    <location>
        <begin position="121"/>
        <end position="138"/>
    </location>
</feature>
<evidence type="ECO:0000256" key="1">
    <source>
        <dbReference type="ARBA" id="ARBA00002501"/>
    </source>
</evidence>
<keyword evidence="7" id="KW-0813">Transport</keyword>
<dbReference type="AlphaFoldDB" id="A0A6A6LKJ8"/>
<dbReference type="GO" id="GO:0005794">
    <property type="term" value="C:Golgi apparatus"/>
    <property type="evidence" value="ECO:0007669"/>
    <property type="project" value="TreeGrafter"/>
</dbReference>
<feature type="transmembrane region" description="Helical" evidence="7">
    <location>
        <begin position="40"/>
        <end position="59"/>
    </location>
</feature>
<evidence type="ECO:0000313" key="9">
    <source>
        <dbReference type="Proteomes" id="UP000467840"/>
    </source>
</evidence>
<keyword evidence="6 7" id="KW-0472">Membrane</keyword>
<gene>
    <name evidence="8" type="ORF">GH714_031081</name>
</gene>
<comment type="function">
    <text evidence="1 7">May be involved in both secretory and endocytic intracellular trafficking in the endosomal/prevacuolar compartments.</text>
</comment>
<dbReference type="Proteomes" id="UP000467840">
    <property type="component" value="Chromosome 4"/>
</dbReference>
<name>A0A6A6LKJ8_HEVBR</name>
<keyword evidence="9" id="KW-1185">Reference proteome</keyword>
<feature type="transmembrane region" description="Helical" evidence="7">
    <location>
        <begin position="65"/>
        <end position="83"/>
    </location>
</feature>
<keyword evidence="5 7" id="KW-1133">Transmembrane helix</keyword>
<sequence length="167" mass="18035">MTTYGTIPTASSPGATTTSSTYLELKKGSKKEALVRLKTNAAYFGMNYAIIILIILFLSLLWHPISLIVFIVMMAAWLFLYFLRDEPLEVFGRTIDDLVVLILLGVLTIVFLLLTHVTLNVIVSLVIGVVAVVVHGVIRKIDDLFLDEEATGLMSTASGGGAASSSS</sequence>
<evidence type="ECO:0000256" key="7">
    <source>
        <dbReference type="RuleBase" id="RU363107"/>
    </source>
</evidence>
<comment type="subcellular location">
    <subcellularLocation>
        <location evidence="2">Endomembrane system</location>
        <topology evidence="2">Multi-pass membrane protein</topology>
    </subcellularLocation>
    <subcellularLocation>
        <location evidence="7">Membrane</location>
        <topology evidence="7">Multi-pass membrane protein</topology>
    </subcellularLocation>
</comment>
<dbReference type="EMBL" id="JAAGAX010000010">
    <property type="protein sequence ID" value="KAF2301971.1"/>
    <property type="molecule type" value="Genomic_DNA"/>
</dbReference>
<dbReference type="GO" id="GO:0016020">
    <property type="term" value="C:membrane"/>
    <property type="evidence" value="ECO:0007669"/>
    <property type="project" value="UniProtKB-SubCell"/>
</dbReference>
<proteinExistence type="inferred from homology"/>
<organism evidence="8 9">
    <name type="scientific">Hevea brasiliensis</name>
    <name type="common">Para rubber tree</name>
    <name type="synonym">Siphonia brasiliensis</name>
    <dbReference type="NCBI Taxonomy" id="3981"/>
    <lineage>
        <taxon>Eukaryota</taxon>
        <taxon>Viridiplantae</taxon>
        <taxon>Streptophyta</taxon>
        <taxon>Embryophyta</taxon>
        <taxon>Tracheophyta</taxon>
        <taxon>Spermatophyta</taxon>
        <taxon>Magnoliopsida</taxon>
        <taxon>eudicotyledons</taxon>
        <taxon>Gunneridae</taxon>
        <taxon>Pentapetalae</taxon>
        <taxon>rosids</taxon>
        <taxon>fabids</taxon>
        <taxon>Malpighiales</taxon>
        <taxon>Euphorbiaceae</taxon>
        <taxon>Crotonoideae</taxon>
        <taxon>Micrandreae</taxon>
        <taxon>Hevea</taxon>
    </lineage>
</organism>
<dbReference type="Pfam" id="PF03208">
    <property type="entry name" value="PRA1"/>
    <property type="match status" value="1"/>
</dbReference>
<comment type="caution">
    <text evidence="8">The sequence shown here is derived from an EMBL/GenBank/DDBJ whole genome shotgun (WGS) entry which is preliminary data.</text>
</comment>
<reference evidence="8 9" key="1">
    <citation type="journal article" date="2020" name="Mol. Plant">
        <title>The Chromosome-Based Rubber Tree Genome Provides New Insights into Spurge Genome Evolution and Rubber Biosynthesis.</title>
        <authorList>
            <person name="Liu J."/>
            <person name="Shi C."/>
            <person name="Shi C.C."/>
            <person name="Li W."/>
            <person name="Zhang Q.J."/>
            <person name="Zhang Y."/>
            <person name="Li K."/>
            <person name="Lu H.F."/>
            <person name="Shi C."/>
            <person name="Zhu S.T."/>
            <person name="Xiao Z.Y."/>
            <person name="Nan H."/>
            <person name="Yue Y."/>
            <person name="Zhu X.G."/>
            <person name="Wu Y."/>
            <person name="Hong X.N."/>
            <person name="Fan G.Y."/>
            <person name="Tong Y."/>
            <person name="Zhang D."/>
            <person name="Mao C.L."/>
            <person name="Liu Y.L."/>
            <person name="Hao S.J."/>
            <person name="Liu W.Q."/>
            <person name="Lv M.Q."/>
            <person name="Zhang H.B."/>
            <person name="Liu Y."/>
            <person name="Hu-Tang G.R."/>
            <person name="Wang J.P."/>
            <person name="Wang J.H."/>
            <person name="Sun Y.H."/>
            <person name="Ni S.B."/>
            <person name="Chen W.B."/>
            <person name="Zhang X.C."/>
            <person name="Jiao Y.N."/>
            <person name="Eichler E.E."/>
            <person name="Li G.H."/>
            <person name="Liu X."/>
            <person name="Gao L.Z."/>
        </authorList>
    </citation>
    <scope>NUCLEOTIDE SEQUENCE [LARGE SCALE GENOMIC DNA]</scope>
    <source>
        <strain evidence="9">cv. GT1</strain>
        <tissue evidence="8">Leaf</tissue>
    </source>
</reference>
<feature type="transmembrane region" description="Helical" evidence="7">
    <location>
        <begin position="95"/>
        <end position="115"/>
    </location>
</feature>
<evidence type="ECO:0000256" key="2">
    <source>
        <dbReference type="ARBA" id="ARBA00004127"/>
    </source>
</evidence>
<protein>
    <recommendedName>
        <fullName evidence="7">PRA1 family protein</fullName>
    </recommendedName>
</protein>
<evidence type="ECO:0000256" key="6">
    <source>
        <dbReference type="ARBA" id="ARBA00023136"/>
    </source>
</evidence>
<dbReference type="InterPro" id="IPR004895">
    <property type="entry name" value="Prenylated_rab_accept_PRA1"/>
</dbReference>
<dbReference type="GO" id="GO:0016192">
    <property type="term" value="P:vesicle-mediated transport"/>
    <property type="evidence" value="ECO:0007669"/>
    <property type="project" value="TreeGrafter"/>
</dbReference>
<evidence type="ECO:0000256" key="5">
    <source>
        <dbReference type="ARBA" id="ARBA00022989"/>
    </source>
</evidence>
<evidence type="ECO:0000256" key="4">
    <source>
        <dbReference type="ARBA" id="ARBA00022692"/>
    </source>
</evidence>
<accession>A0A6A6LKJ8</accession>
<dbReference type="PANTHER" id="PTHR19317">
    <property type="entry name" value="PRENYLATED RAB ACCEPTOR 1-RELATED"/>
    <property type="match status" value="1"/>
</dbReference>
<dbReference type="PANTHER" id="PTHR19317:SF2">
    <property type="entry name" value="PRA1 FAMILY PROTEIN F2"/>
    <property type="match status" value="1"/>
</dbReference>
<comment type="similarity">
    <text evidence="3 7">Belongs to the PRA1 family.</text>
</comment>